<dbReference type="PANTHER" id="PTHR35369">
    <property type="entry name" value="BLR3025 PROTEIN-RELATED"/>
    <property type="match status" value="1"/>
</dbReference>
<evidence type="ECO:0000256" key="1">
    <source>
        <dbReference type="ARBA" id="ARBA00022763"/>
    </source>
</evidence>
<feature type="domain" description="UmuC" evidence="2">
    <location>
        <begin position="18"/>
        <end position="145"/>
    </location>
</feature>
<keyword evidence="4" id="KW-1185">Reference proteome</keyword>
<evidence type="ECO:0000313" key="3">
    <source>
        <dbReference type="EMBL" id="MFD1882856.1"/>
    </source>
</evidence>
<organism evidence="3 4">
    <name type="scientific">Paracoccus pacificus</name>
    <dbReference type="NCBI Taxonomy" id="1463598"/>
    <lineage>
        <taxon>Bacteria</taxon>
        <taxon>Pseudomonadati</taxon>
        <taxon>Pseudomonadota</taxon>
        <taxon>Alphaproteobacteria</taxon>
        <taxon>Rhodobacterales</taxon>
        <taxon>Paracoccaceae</taxon>
        <taxon>Paracoccus</taxon>
    </lineage>
</organism>
<comment type="caution">
    <text evidence="3">The sequence shown here is derived from an EMBL/GenBank/DDBJ whole genome shotgun (WGS) entry which is preliminary data.</text>
</comment>
<reference evidence="4" key="1">
    <citation type="journal article" date="2019" name="Int. J. Syst. Evol. Microbiol.">
        <title>The Global Catalogue of Microorganisms (GCM) 10K type strain sequencing project: providing services to taxonomists for standard genome sequencing and annotation.</title>
        <authorList>
            <consortium name="The Broad Institute Genomics Platform"/>
            <consortium name="The Broad Institute Genome Sequencing Center for Infectious Disease"/>
            <person name="Wu L."/>
            <person name="Ma J."/>
        </authorList>
    </citation>
    <scope>NUCLEOTIDE SEQUENCE [LARGE SCALE GENOMIC DNA]</scope>
    <source>
        <strain evidence="4">CCUG 56029</strain>
    </source>
</reference>
<dbReference type="SUPFAM" id="SSF56672">
    <property type="entry name" value="DNA/RNA polymerases"/>
    <property type="match status" value="1"/>
</dbReference>
<evidence type="ECO:0000259" key="2">
    <source>
        <dbReference type="Pfam" id="PF00817"/>
    </source>
</evidence>
<proteinExistence type="predicted"/>
<dbReference type="InterPro" id="IPR001126">
    <property type="entry name" value="UmuC"/>
</dbReference>
<evidence type="ECO:0000313" key="4">
    <source>
        <dbReference type="Proteomes" id="UP001597213"/>
    </source>
</evidence>
<accession>A0ABW4R9R0</accession>
<dbReference type="InterPro" id="IPR043502">
    <property type="entry name" value="DNA/RNA_pol_sf"/>
</dbReference>
<name>A0ABW4R9R0_9RHOB</name>
<dbReference type="PANTHER" id="PTHR35369:SF2">
    <property type="entry name" value="BLR3025 PROTEIN"/>
    <property type="match status" value="1"/>
</dbReference>
<dbReference type="Pfam" id="PF00817">
    <property type="entry name" value="IMS"/>
    <property type="match status" value="1"/>
</dbReference>
<protein>
    <submittedName>
        <fullName evidence="3">Y-family DNA polymerase</fullName>
    </submittedName>
</protein>
<dbReference type="Proteomes" id="UP001597213">
    <property type="component" value="Unassembled WGS sequence"/>
</dbReference>
<sequence length="496" mass="53928">MADPAPDNPPLALWVEGTHGPVIYAVNAAARRAGVAEGGRLADMRAICPTLGLYPADPQGDAAALDRLALWARRFCPWTAPDRSADQPGSGPEKSRGGFGLVLDTTGADHLWGDEPGMLVAIQDQLAALGYSADLACAPTWGAAWALARFSPKARSIAQDTKALHPLPVAALRLPGETVLLLRRLGLKTVGDLAAIPRIALSRRFLRTLPQDNPVIRLDQASGRLAEPICPPEPPASFRTLSRLAEPVLDPTHHLPGLCRALCRDLAAAGRGARALRLTVWRVDGEMRWITAGASTPSRDPDHIAFLFRERLEKIDPGFGFDLIELAAPQTQTMPNHQRDLGGKARAGPDLPRLLDRLAARFGPGCVTQPIRRARHIPERAIANAPPLAAASHQTAPVPGRPLRLFTPPQEVRVLYAVPEGPPAQFQWHGAASRVARWQGPERIAPEWWADRPGTRLRDYYRVEDQAGRRLWLFRAGLADDGRGAAPRWFVHGEFA</sequence>
<gene>
    <name evidence="3" type="ORF">ACFSCT_14125</name>
</gene>
<keyword evidence="1" id="KW-0227">DNA damage</keyword>
<dbReference type="EMBL" id="JBHUEN010000043">
    <property type="protein sequence ID" value="MFD1882856.1"/>
    <property type="molecule type" value="Genomic_DNA"/>
</dbReference>
<dbReference type="InterPro" id="IPR050356">
    <property type="entry name" value="SulA_CellDiv_inhibitor"/>
</dbReference>
<dbReference type="CDD" id="cd03468">
    <property type="entry name" value="PolY_like"/>
    <property type="match status" value="1"/>
</dbReference>
<dbReference type="RefSeq" id="WP_379143750.1">
    <property type="nucleotide sequence ID" value="NZ_JBHUEN010000043.1"/>
</dbReference>